<dbReference type="EMBL" id="JBHSKX010000002">
    <property type="protein sequence ID" value="MFC5367915.1"/>
    <property type="molecule type" value="Genomic_DNA"/>
</dbReference>
<accession>A0ABD5RDJ0</accession>
<organism evidence="4 5">
    <name type="scientific">Salinirubrum litoreum</name>
    <dbReference type="NCBI Taxonomy" id="1126234"/>
    <lineage>
        <taxon>Archaea</taxon>
        <taxon>Methanobacteriati</taxon>
        <taxon>Methanobacteriota</taxon>
        <taxon>Stenosarchaea group</taxon>
        <taxon>Halobacteria</taxon>
        <taxon>Halobacteriales</taxon>
        <taxon>Haloferacaceae</taxon>
        <taxon>Salinirubrum</taxon>
    </lineage>
</organism>
<keyword evidence="2" id="KW-0812">Transmembrane</keyword>
<dbReference type="Proteomes" id="UP001596201">
    <property type="component" value="Unassembled WGS sequence"/>
</dbReference>
<dbReference type="PANTHER" id="PTHR36435">
    <property type="entry name" value="SLR1288 PROTEIN"/>
    <property type="match status" value="1"/>
</dbReference>
<dbReference type="GO" id="GO:0080120">
    <property type="term" value="P:CAAX-box protein maturation"/>
    <property type="evidence" value="ECO:0007669"/>
    <property type="project" value="UniProtKB-ARBA"/>
</dbReference>
<evidence type="ECO:0000313" key="5">
    <source>
        <dbReference type="Proteomes" id="UP001596201"/>
    </source>
</evidence>
<dbReference type="GO" id="GO:0004175">
    <property type="term" value="F:endopeptidase activity"/>
    <property type="evidence" value="ECO:0007669"/>
    <property type="project" value="UniProtKB-ARBA"/>
</dbReference>
<evidence type="ECO:0000256" key="1">
    <source>
        <dbReference type="SAM" id="MobiDB-lite"/>
    </source>
</evidence>
<keyword evidence="5" id="KW-1185">Reference proteome</keyword>
<evidence type="ECO:0000313" key="4">
    <source>
        <dbReference type="EMBL" id="MFC5367915.1"/>
    </source>
</evidence>
<feature type="region of interest" description="Disordered" evidence="1">
    <location>
        <begin position="27"/>
        <end position="114"/>
    </location>
</feature>
<protein>
    <submittedName>
        <fullName evidence="4">Type II CAAX prenyl endopeptidase Rce1 family protein</fullName>
    </submittedName>
</protein>
<feature type="transmembrane region" description="Helical" evidence="2">
    <location>
        <begin position="297"/>
        <end position="325"/>
    </location>
</feature>
<reference evidence="4 5" key="1">
    <citation type="journal article" date="2019" name="Int. J. Syst. Evol. Microbiol.">
        <title>The Global Catalogue of Microorganisms (GCM) 10K type strain sequencing project: providing services to taxonomists for standard genome sequencing and annotation.</title>
        <authorList>
            <consortium name="The Broad Institute Genomics Platform"/>
            <consortium name="The Broad Institute Genome Sequencing Center for Infectious Disease"/>
            <person name="Wu L."/>
            <person name="Ma J."/>
        </authorList>
    </citation>
    <scope>NUCLEOTIDE SEQUENCE [LARGE SCALE GENOMIC DNA]</scope>
    <source>
        <strain evidence="4 5">CGMCC 1.12237</strain>
    </source>
</reference>
<sequence length="340" mass="34644">MTEWAAFAGFAGVVTVALLVLAYASQGTVSGSGDAPPAESLADRSGDSDRPRDPPAETAGRDPQTAGDEQAGVEQWDDPPGVDPASWTDSDDATGPTGDAASPGDDSPEADEADELTARHEADGFEWVASEPVTPAWLRGEGPEMTSGLLLANVLVSQGLFAGFLLFGAWFTDVPASAFGVTSAPLSTGLPAIAVGIGVGLLLYLLNELGAGVGDRLGVTADESLRELLAPDTRLGWVVLLVVVLPIVAGFEEFLFRGALIGVVAVGFDVSPWLLAALSSVAFALGHGAQGPGGILVTGLLGFALAVTFVLTGSLLAVIVAHYLVNALEFVVHEGLDLGS</sequence>
<dbReference type="InterPro" id="IPR052710">
    <property type="entry name" value="CAAX_protease"/>
</dbReference>
<proteinExistence type="predicted"/>
<feature type="transmembrane region" description="Helical" evidence="2">
    <location>
        <begin position="184"/>
        <end position="206"/>
    </location>
</feature>
<feature type="transmembrane region" description="Helical" evidence="2">
    <location>
        <begin position="258"/>
        <end position="285"/>
    </location>
</feature>
<feature type="transmembrane region" description="Helical" evidence="2">
    <location>
        <begin position="235"/>
        <end position="252"/>
    </location>
</feature>
<dbReference type="Pfam" id="PF02517">
    <property type="entry name" value="Rce1-like"/>
    <property type="match status" value="1"/>
</dbReference>
<dbReference type="RefSeq" id="WP_227230158.1">
    <property type="nucleotide sequence ID" value="NZ_JAJCVJ010000002.1"/>
</dbReference>
<feature type="transmembrane region" description="Helical" evidence="2">
    <location>
        <begin position="149"/>
        <end position="172"/>
    </location>
</feature>
<feature type="compositionally biased region" description="Basic and acidic residues" evidence="1">
    <location>
        <begin position="41"/>
        <end position="55"/>
    </location>
</feature>
<keyword evidence="2" id="KW-0472">Membrane</keyword>
<dbReference type="PANTHER" id="PTHR36435:SF1">
    <property type="entry name" value="CAAX AMINO TERMINAL PROTEASE FAMILY PROTEIN"/>
    <property type="match status" value="1"/>
</dbReference>
<dbReference type="InterPro" id="IPR003675">
    <property type="entry name" value="Rce1/LyrA-like_dom"/>
</dbReference>
<feature type="transmembrane region" description="Helical" evidence="2">
    <location>
        <begin position="6"/>
        <end position="24"/>
    </location>
</feature>
<dbReference type="AlphaFoldDB" id="A0ABD5RDJ0"/>
<gene>
    <name evidence="4" type="ORF">ACFPJ5_13345</name>
</gene>
<evidence type="ECO:0000259" key="3">
    <source>
        <dbReference type="Pfam" id="PF02517"/>
    </source>
</evidence>
<feature type="domain" description="CAAX prenyl protease 2/Lysostaphin resistance protein A-like" evidence="3">
    <location>
        <begin position="237"/>
        <end position="328"/>
    </location>
</feature>
<comment type="caution">
    <text evidence="4">The sequence shown here is derived from an EMBL/GenBank/DDBJ whole genome shotgun (WGS) entry which is preliminary data.</text>
</comment>
<name>A0ABD5RDJ0_9EURY</name>
<evidence type="ECO:0000256" key="2">
    <source>
        <dbReference type="SAM" id="Phobius"/>
    </source>
</evidence>
<keyword evidence="2" id="KW-1133">Transmembrane helix</keyword>